<comment type="caution">
    <text evidence="4">The sequence shown here is derived from an EMBL/GenBank/DDBJ whole genome shotgun (WGS) entry which is preliminary data.</text>
</comment>
<dbReference type="PANTHER" id="PTHR34378:SF1">
    <property type="entry name" value="GLUTAMATE--CYSTEINE LIGASE, CHLOROPLASTIC"/>
    <property type="match status" value="1"/>
</dbReference>
<reference evidence="4" key="1">
    <citation type="submission" date="2023-02" db="EMBL/GenBank/DDBJ databases">
        <title>Genome of toxic invasive species Heracleum sosnowskyi carries increased number of genes despite the absence of recent whole-genome duplications.</title>
        <authorList>
            <person name="Schelkunov M."/>
            <person name="Shtratnikova V."/>
            <person name="Makarenko M."/>
            <person name="Klepikova A."/>
            <person name="Omelchenko D."/>
            <person name="Novikova G."/>
            <person name="Obukhova E."/>
            <person name="Bogdanov V."/>
            <person name="Penin A."/>
            <person name="Logacheva M."/>
        </authorList>
    </citation>
    <scope>NUCLEOTIDE SEQUENCE</scope>
    <source>
        <strain evidence="4">Hsosn_3</strain>
        <tissue evidence="4">Leaf</tissue>
    </source>
</reference>
<keyword evidence="1" id="KW-0436">Ligase</keyword>
<evidence type="ECO:0000256" key="2">
    <source>
        <dbReference type="ARBA" id="ARBA00022741"/>
    </source>
</evidence>
<dbReference type="PANTHER" id="PTHR34378">
    <property type="entry name" value="GLUTAMATE--CYSTEINE LIGASE, CHLOROPLASTIC"/>
    <property type="match status" value="1"/>
</dbReference>
<dbReference type="EMBL" id="JAUIZM010000007">
    <property type="protein sequence ID" value="KAK1372669.1"/>
    <property type="molecule type" value="Genomic_DNA"/>
</dbReference>
<reference evidence="4" key="2">
    <citation type="submission" date="2023-05" db="EMBL/GenBank/DDBJ databases">
        <authorList>
            <person name="Schelkunov M.I."/>
        </authorList>
    </citation>
    <scope>NUCLEOTIDE SEQUENCE</scope>
    <source>
        <strain evidence="4">Hsosn_3</strain>
        <tissue evidence="4">Leaf</tissue>
    </source>
</reference>
<dbReference type="SUPFAM" id="SSF55931">
    <property type="entry name" value="Glutamine synthetase/guanido kinase"/>
    <property type="match status" value="1"/>
</dbReference>
<name>A0AAD8HSL0_9APIA</name>
<gene>
    <name evidence="4" type="ORF">POM88_028862</name>
</gene>
<keyword evidence="2" id="KW-0547">Nucleotide-binding</keyword>
<organism evidence="4 5">
    <name type="scientific">Heracleum sosnowskyi</name>
    <dbReference type="NCBI Taxonomy" id="360622"/>
    <lineage>
        <taxon>Eukaryota</taxon>
        <taxon>Viridiplantae</taxon>
        <taxon>Streptophyta</taxon>
        <taxon>Embryophyta</taxon>
        <taxon>Tracheophyta</taxon>
        <taxon>Spermatophyta</taxon>
        <taxon>Magnoliopsida</taxon>
        <taxon>eudicotyledons</taxon>
        <taxon>Gunneridae</taxon>
        <taxon>Pentapetalae</taxon>
        <taxon>asterids</taxon>
        <taxon>campanulids</taxon>
        <taxon>Apiales</taxon>
        <taxon>Apiaceae</taxon>
        <taxon>Apioideae</taxon>
        <taxon>apioid superclade</taxon>
        <taxon>Tordylieae</taxon>
        <taxon>Tordyliinae</taxon>
        <taxon>Heracleum</taxon>
    </lineage>
</organism>
<dbReference type="GO" id="GO:0005524">
    <property type="term" value="F:ATP binding"/>
    <property type="evidence" value="ECO:0007669"/>
    <property type="project" value="UniProtKB-KW"/>
</dbReference>
<dbReference type="InterPro" id="IPR035434">
    <property type="entry name" value="GCL_bact_plant"/>
</dbReference>
<keyword evidence="5" id="KW-1185">Reference proteome</keyword>
<dbReference type="AlphaFoldDB" id="A0AAD8HSL0"/>
<evidence type="ECO:0000256" key="3">
    <source>
        <dbReference type="ARBA" id="ARBA00022840"/>
    </source>
</evidence>
<dbReference type="GO" id="GO:0006750">
    <property type="term" value="P:glutathione biosynthetic process"/>
    <property type="evidence" value="ECO:0007669"/>
    <property type="project" value="InterPro"/>
</dbReference>
<evidence type="ECO:0000313" key="4">
    <source>
        <dbReference type="EMBL" id="KAK1372669.1"/>
    </source>
</evidence>
<dbReference type="GO" id="GO:0004357">
    <property type="term" value="F:glutamate-cysteine ligase activity"/>
    <property type="evidence" value="ECO:0007669"/>
    <property type="project" value="InterPro"/>
</dbReference>
<protein>
    <submittedName>
        <fullName evidence="4">Uncharacterized protein</fullName>
    </submittedName>
</protein>
<evidence type="ECO:0000256" key="1">
    <source>
        <dbReference type="ARBA" id="ARBA00022598"/>
    </source>
</evidence>
<dbReference type="Proteomes" id="UP001237642">
    <property type="component" value="Unassembled WGS sequence"/>
</dbReference>
<accession>A0AAD8HSL0</accession>
<dbReference type="InterPro" id="IPR014746">
    <property type="entry name" value="Gln_synth/guanido_kin_cat_dom"/>
</dbReference>
<sequence length="111" mass="12701">MSSSLIRSKVNSVAEEMGIRFLGMGFQPKWGMKDIPLMPKVNLDFSSEADMVRKFWASLALHPHHFTEEVEVKVNKKVQEVDAQVNKKVQEKLILGSFVRPSRLTMKMVIL</sequence>
<proteinExistence type="predicted"/>
<keyword evidence="3" id="KW-0067">ATP-binding</keyword>
<evidence type="ECO:0000313" key="5">
    <source>
        <dbReference type="Proteomes" id="UP001237642"/>
    </source>
</evidence>